<organism evidence="1 2">
    <name type="scientific">Xenorhabdus bovienii (strain SS-2004)</name>
    <name type="common">Xenorhabdus nematophila subsp. bovienii</name>
    <dbReference type="NCBI Taxonomy" id="406818"/>
    <lineage>
        <taxon>Bacteria</taxon>
        <taxon>Pseudomonadati</taxon>
        <taxon>Pseudomonadota</taxon>
        <taxon>Gammaproteobacteria</taxon>
        <taxon>Enterobacterales</taxon>
        <taxon>Morganellaceae</taxon>
        <taxon>Xenorhabdus</taxon>
    </lineage>
</organism>
<evidence type="ECO:0000313" key="1">
    <source>
        <dbReference type="EMBL" id="CBJ81733.1"/>
    </source>
</evidence>
<protein>
    <submittedName>
        <fullName evidence="1">Uncharacterized protein</fullName>
    </submittedName>
</protein>
<sequence>MRQNRFYKKIINTNNANYIDNHLHLKYCNSVFFLKSSYLFMTNILFPAPPVSSTNSLMVIKLFL</sequence>
<dbReference type="STRING" id="406818.XBJ1_2609"/>
<dbReference type="KEGG" id="xbo:XBJ1_2609"/>
<accession>D3V7C1</accession>
<evidence type="ECO:0000313" key="2">
    <source>
        <dbReference type="Proteomes" id="UP000002045"/>
    </source>
</evidence>
<dbReference type="EMBL" id="FN667741">
    <property type="protein sequence ID" value="CBJ81733.1"/>
    <property type="molecule type" value="Genomic_DNA"/>
</dbReference>
<name>D3V7C1_XENBS</name>
<dbReference type="Proteomes" id="UP000002045">
    <property type="component" value="Chromosome"/>
</dbReference>
<gene>
    <name evidence="1" type="ordered locus">XBJ1_2609</name>
</gene>
<reference evidence="1" key="1">
    <citation type="journal article" date="2011" name="PLoS ONE">
        <title>The entomopathogenic bacterial endosymbionts xenorhabdus and photorhabdus: convergent lifestyles from divergent genomes.</title>
        <authorList>
            <person name="Chaston J.M."/>
            <person name="Suen G."/>
            <person name="Tucker S.L."/>
            <person name="Andersen A.W."/>
            <person name="Bhasin A."/>
            <person name="Bode E."/>
            <person name="Bode H.B."/>
            <person name="Brachmann A.O."/>
            <person name="Cowles C.E."/>
            <person name="Cowles K.N."/>
            <person name="Darby C."/>
            <person name="de Leon L."/>
            <person name="Drace K."/>
            <person name="Du Z."/>
            <person name="Givaudan A."/>
            <person name="Herbert Tran E.E."/>
            <person name="Jewell K.A."/>
            <person name="Knack J.J."/>
            <person name="Krasomil-Osterfeld K.C."/>
            <person name="Kukor R."/>
            <person name="Lanois A."/>
            <person name="Latreille P."/>
            <person name="Leimgruber N.K."/>
            <person name="Lipke C.M."/>
            <person name="Liu R."/>
            <person name="Lu X."/>
            <person name="Martens E.C."/>
            <person name="Marri P.R."/>
            <person name="Medigue C."/>
            <person name="Menard M.L."/>
            <person name="Miller N.M."/>
            <person name="Morales-Soto N."/>
            <person name="Norton S."/>
            <person name="Ogier J.C."/>
            <person name="Orchard S.S."/>
            <person name="Park D."/>
            <person name="Park Y."/>
            <person name="Qurollo B.A."/>
            <person name="Sugar D.R."/>
            <person name="Richards G.R."/>
            <person name="Rouy Z."/>
            <person name="Slominski B."/>
            <person name="Slominski K."/>
            <person name="Snyder H."/>
            <person name="Tjaden B.C."/>
            <person name="van der Hoeven R."/>
            <person name="Welch R.D."/>
            <person name="Wheeler C."/>
            <person name="Xiang B."/>
            <person name="Barbazuk B."/>
            <person name="Gaudriault S."/>
            <person name="Goodner B."/>
            <person name="Slater S.C."/>
            <person name="Forst S."/>
            <person name="Goldman B.S."/>
            <person name="Goodrich-Blair H."/>
        </authorList>
    </citation>
    <scope>NUCLEOTIDE SEQUENCE [LARGE SCALE GENOMIC DNA]</scope>
    <source>
        <strain evidence="1">SS-2004</strain>
    </source>
</reference>
<dbReference type="HOGENOM" id="CLU_2866778_0_0_6"/>
<dbReference type="AlphaFoldDB" id="D3V7C1"/>
<proteinExistence type="predicted"/>